<dbReference type="Proteomes" id="UP000241818">
    <property type="component" value="Unassembled WGS sequence"/>
</dbReference>
<dbReference type="EMBL" id="KZ679006">
    <property type="protein sequence ID" value="PSS28330.1"/>
    <property type="molecule type" value="Genomic_DNA"/>
</dbReference>
<dbReference type="RefSeq" id="XP_024725855.1">
    <property type="nucleotide sequence ID" value="XM_024863489.1"/>
</dbReference>
<proteinExistence type="predicted"/>
<dbReference type="GeneID" id="36571570"/>
<keyword evidence="3" id="KW-1185">Reference proteome</keyword>
<organism evidence="2 3">
    <name type="scientific">Amorphotheca resinae ATCC 22711</name>
    <dbReference type="NCBI Taxonomy" id="857342"/>
    <lineage>
        <taxon>Eukaryota</taxon>
        <taxon>Fungi</taxon>
        <taxon>Dikarya</taxon>
        <taxon>Ascomycota</taxon>
        <taxon>Pezizomycotina</taxon>
        <taxon>Leotiomycetes</taxon>
        <taxon>Helotiales</taxon>
        <taxon>Amorphothecaceae</taxon>
        <taxon>Amorphotheca</taxon>
    </lineage>
</organism>
<sequence>MQRLPSMTPTTMAISNSIPTATAAPFPPTSQHQHQHQQHHPQQQKLHINPHRTQHHHSSNHFPASKPATSTQQEDILRPRLRPAHKHLRPIRTTHMQDLITPSSAVAAFGFPLFRADNGVVKENENEREKEEGEDVWKEMVRDLVEGTGKVMSVVRGWFAK</sequence>
<feature type="region of interest" description="Disordered" evidence="1">
    <location>
        <begin position="19"/>
        <end position="75"/>
    </location>
</feature>
<protein>
    <submittedName>
        <fullName evidence="2">Uncharacterized protein</fullName>
    </submittedName>
</protein>
<name>A0A2T3BFX9_AMORE</name>
<feature type="compositionally biased region" description="Basic residues" evidence="1">
    <location>
        <begin position="48"/>
        <end position="59"/>
    </location>
</feature>
<feature type="compositionally biased region" description="Low complexity" evidence="1">
    <location>
        <begin position="19"/>
        <end position="32"/>
    </location>
</feature>
<gene>
    <name evidence="2" type="ORF">M430DRAFT_165901</name>
</gene>
<dbReference type="AlphaFoldDB" id="A0A2T3BFX9"/>
<evidence type="ECO:0000313" key="3">
    <source>
        <dbReference type="Proteomes" id="UP000241818"/>
    </source>
</evidence>
<evidence type="ECO:0000313" key="2">
    <source>
        <dbReference type="EMBL" id="PSS28330.1"/>
    </source>
</evidence>
<accession>A0A2T3BFX9</accession>
<reference evidence="2 3" key="1">
    <citation type="journal article" date="2018" name="New Phytol.">
        <title>Comparative genomics and transcriptomics depict ericoid mycorrhizal fungi as versatile saprotrophs and plant mutualists.</title>
        <authorList>
            <person name="Martino E."/>
            <person name="Morin E."/>
            <person name="Grelet G.A."/>
            <person name="Kuo A."/>
            <person name="Kohler A."/>
            <person name="Daghino S."/>
            <person name="Barry K.W."/>
            <person name="Cichocki N."/>
            <person name="Clum A."/>
            <person name="Dockter R.B."/>
            <person name="Hainaut M."/>
            <person name="Kuo R.C."/>
            <person name="LaButti K."/>
            <person name="Lindahl B.D."/>
            <person name="Lindquist E.A."/>
            <person name="Lipzen A."/>
            <person name="Khouja H.R."/>
            <person name="Magnuson J."/>
            <person name="Murat C."/>
            <person name="Ohm R.A."/>
            <person name="Singer S.W."/>
            <person name="Spatafora J.W."/>
            <person name="Wang M."/>
            <person name="Veneault-Fourrey C."/>
            <person name="Henrissat B."/>
            <person name="Grigoriev I.V."/>
            <person name="Martin F.M."/>
            <person name="Perotto S."/>
        </authorList>
    </citation>
    <scope>NUCLEOTIDE SEQUENCE [LARGE SCALE GENOMIC DNA]</scope>
    <source>
        <strain evidence="2 3">ATCC 22711</strain>
    </source>
</reference>
<evidence type="ECO:0000256" key="1">
    <source>
        <dbReference type="SAM" id="MobiDB-lite"/>
    </source>
</evidence>
<dbReference type="InParanoid" id="A0A2T3BFX9"/>